<feature type="domain" description="AAA-ATPase-like" evidence="1">
    <location>
        <begin position="7"/>
        <end position="258"/>
    </location>
</feature>
<gene>
    <name evidence="2" type="ORF">NCTC13093_01671</name>
</gene>
<reference evidence="2 3" key="1">
    <citation type="submission" date="2018-06" db="EMBL/GenBank/DDBJ databases">
        <authorList>
            <consortium name="Pathogen Informatics"/>
            <person name="Doyle S."/>
        </authorList>
    </citation>
    <scope>NUCLEOTIDE SEQUENCE [LARGE SCALE GENOMIC DNA]</scope>
    <source>
        <strain evidence="2 3">NCTC13093</strain>
    </source>
</reference>
<dbReference type="AlphaFoldDB" id="A0A2X0WUU1"/>
<accession>A0A2X0WUU1</accession>
<sequence length="457" mass="52866">MKFQANCGVEDFKTLIETQCTYVDKTVFLKDLFWGDDYGSHRSSNTSVFLFLRPRRFGKTLTLSMIEHFCKLDYENVANQDKARALFENLEIYKDKEFCKNHMAQYPVIFISLKDVCISDYKQSLKILGTEIAGQFAHIAEHKDYQLLHQMLKDTVEFFTHIAKIKINDEDSISDLEYYIGVSLKNLSEILYVLYKRKVIVLIDEYDVPLQKAAVHGYYEEMIEVIRVMFSKVLKTNGQYLERAVLSGCMRVSKESIFTGLNNLSVFGINDERFNSFIGFTKEEARKLIGGTALKSRESEIFDWYDGYNFAGAEMICPFSLLNFMDSALASSDVNNFACKNYWVNTSGNEIIDRFFTLNNENASQKLQQLVDGQSITIKSYETVTYNDIFKINSFDMLMVLLMHTGYVTTIAKEHDSYRVAIPNKEVLTCFKERVDNYFNADNTSWYDKGLELKNGE</sequence>
<dbReference type="Proteomes" id="UP000250086">
    <property type="component" value="Unassembled WGS sequence"/>
</dbReference>
<dbReference type="EMBL" id="UAPV01000001">
    <property type="protein sequence ID" value="SPT70262.1"/>
    <property type="molecule type" value="Genomic_DNA"/>
</dbReference>
<protein>
    <submittedName>
        <fullName evidence="2">Predicted AAA-ATPase</fullName>
    </submittedName>
</protein>
<dbReference type="PANTHER" id="PTHR34825">
    <property type="entry name" value="CONSERVED PROTEIN, WITH A WEAK D-GALACTARATE DEHYDRATASE/ALTRONATE HYDROLASE DOMAIN"/>
    <property type="match status" value="1"/>
</dbReference>
<dbReference type="RefSeq" id="WP_113744358.1">
    <property type="nucleotide sequence ID" value="NZ_UAPV01000001.1"/>
</dbReference>
<proteinExistence type="predicted"/>
<evidence type="ECO:0000313" key="3">
    <source>
        <dbReference type="Proteomes" id="UP000250086"/>
    </source>
</evidence>
<name>A0A2X0WUU1_9GAMM</name>
<evidence type="ECO:0000259" key="1">
    <source>
        <dbReference type="Pfam" id="PF09820"/>
    </source>
</evidence>
<dbReference type="InterPro" id="IPR018631">
    <property type="entry name" value="AAA-ATPase-like_dom"/>
</dbReference>
<dbReference type="PANTHER" id="PTHR34825:SF1">
    <property type="entry name" value="AAA-ATPASE-LIKE DOMAIN-CONTAINING PROTEIN"/>
    <property type="match status" value="1"/>
</dbReference>
<evidence type="ECO:0000313" key="2">
    <source>
        <dbReference type="EMBL" id="SPT70262.1"/>
    </source>
</evidence>
<dbReference type="Pfam" id="PF09820">
    <property type="entry name" value="AAA-ATPase_like"/>
    <property type="match status" value="1"/>
</dbReference>
<organism evidence="2 3">
    <name type="scientific">Anaerobiospirillum thomasii</name>
    <dbReference type="NCBI Taxonomy" id="179995"/>
    <lineage>
        <taxon>Bacteria</taxon>
        <taxon>Pseudomonadati</taxon>
        <taxon>Pseudomonadota</taxon>
        <taxon>Gammaproteobacteria</taxon>
        <taxon>Aeromonadales</taxon>
        <taxon>Succinivibrionaceae</taxon>
        <taxon>Anaerobiospirillum</taxon>
    </lineage>
</organism>
<keyword evidence="3" id="KW-1185">Reference proteome</keyword>